<protein>
    <recommendedName>
        <fullName evidence="12">Polyamine export protein</fullName>
    </recommendedName>
</protein>
<evidence type="ECO:0000256" key="8">
    <source>
        <dbReference type="ARBA" id="ARBA00023122"/>
    </source>
</evidence>
<feature type="transmembrane region" description="Helical" evidence="15">
    <location>
        <begin position="56"/>
        <end position="76"/>
    </location>
</feature>
<dbReference type="InterPro" id="IPR036318">
    <property type="entry name" value="FAD-bd_PCMH-like_sf"/>
</dbReference>
<dbReference type="InterPro" id="IPR016169">
    <property type="entry name" value="FAD-bd_PCMH_sub2"/>
</dbReference>
<comment type="function">
    <text evidence="10">Involved in cadaverine and putrescine tolerance in stationary phase. May facilitate the efflux of both cadaverine and putrescine from the cytoplasm, reducing potentially toxic levels under certain stress conditions.</text>
</comment>
<keyword evidence="7 14" id="KW-1133">Transmembrane helix</keyword>
<comment type="subcellular location">
    <subcellularLocation>
        <location evidence="1">Cell inner membrane</location>
        <topology evidence="1">Multi-pass membrane protein</topology>
    </subcellularLocation>
</comment>
<evidence type="ECO:0000256" key="5">
    <source>
        <dbReference type="ARBA" id="ARBA00022692"/>
    </source>
</evidence>
<dbReference type="SUPFAM" id="SSF56176">
    <property type="entry name" value="FAD-binding/transporter-associated domain-like"/>
    <property type="match status" value="1"/>
</dbReference>
<dbReference type="PANTHER" id="PTHR22777:SF16">
    <property type="entry name" value="POLYAMINE EXPORT PROTEIN"/>
    <property type="match status" value="1"/>
</dbReference>
<gene>
    <name evidence="18" type="ORF">NYR02_18380</name>
</gene>
<dbReference type="InterPro" id="IPR046342">
    <property type="entry name" value="CBS_dom_sf"/>
</dbReference>
<evidence type="ECO:0000256" key="15">
    <source>
        <dbReference type="SAM" id="Phobius"/>
    </source>
</evidence>
<dbReference type="RefSeq" id="WP_260977828.1">
    <property type="nucleotide sequence ID" value="NZ_JAOANI010000031.1"/>
</dbReference>
<dbReference type="EMBL" id="JAOANI010000031">
    <property type="protein sequence ID" value="MCT7360996.1"/>
    <property type="molecule type" value="Genomic_DNA"/>
</dbReference>
<feature type="transmembrane region" description="Helical" evidence="15">
    <location>
        <begin position="97"/>
        <end position="120"/>
    </location>
</feature>
<keyword evidence="5 14" id="KW-0812">Transmembrane</keyword>
<evidence type="ECO:0000256" key="4">
    <source>
        <dbReference type="ARBA" id="ARBA00022519"/>
    </source>
</evidence>
<evidence type="ECO:0000259" key="17">
    <source>
        <dbReference type="PROSITE" id="PS51846"/>
    </source>
</evidence>
<evidence type="ECO:0000313" key="18">
    <source>
        <dbReference type="EMBL" id="MCT7360996.1"/>
    </source>
</evidence>
<comment type="similarity">
    <text evidence="11">Belongs to the UPF0053 family. PaeA subfamily.</text>
</comment>
<dbReference type="SMART" id="SM01091">
    <property type="entry name" value="CorC_HlyC"/>
    <property type="match status" value="1"/>
</dbReference>
<dbReference type="InterPro" id="IPR000644">
    <property type="entry name" value="CBS_dom"/>
</dbReference>
<keyword evidence="8 13" id="KW-0129">CBS domain</keyword>
<evidence type="ECO:0000256" key="7">
    <source>
        <dbReference type="ARBA" id="ARBA00022989"/>
    </source>
</evidence>
<evidence type="ECO:0000256" key="10">
    <source>
        <dbReference type="ARBA" id="ARBA00037177"/>
    </source>
</evidence>
<reference evidence="18" key="2">
    <citation type="submission" date="2022-08" db="EMBL/GenBank/DDBJ databases">
        <authorList>
            <person name="Dong C."/>
        </authorList>
    </citation>
    <scope>NUCLEOTIDE SEQUENCE</scope>
    <source>
        <strain evidence="18">59MF3M-4</strain>
    </source>
</reference>
<dbReference type="GO" id="GO:0050660">
    <property type="term" value="F:flavin adenine dinucleotide binding"/>
    <property type="evidence" value="ECO:0007669"/>
    <property type="project" value="InterPro"/>
</dbReference>
<evidence type="ECO:0000256" key="6">
    <source>
        <dbReference type="ARBA" id="ARBA00022737"/>
    </source>
</evidence>
<feature type="domain" description="CBS" evidence="16">
    <location>
        <begin position="218"/>
        <end position="275"/>
    </location>
</feature>
<dbReference type="InterPro" id="IPR002550">
    <property type="entry name" value="CNNM"/>
</dbReference>
<sequence length="442" mass="49152">MIHELLLIALLIVLSGVFAVSEISIAAARKIKLRVLSDEGNEQATAVLRLQEEPGAFFAMVQIALNAIAIMGGIVGEQTLTPYFQSLLQLFYQGPMLEQISFVLSFTTVTSLFILFADLLPKRLGMIIPETMAMKVVTPMRWVTLLLKPLVMFFNSLTNLLLRLFGLPMQREETVTTDDIVAMMDAGAEHGSLQQQEYHLIGNVFELEGRTLPTAMTMREQIVYFDINDSSADISAKIIEHPHNWFLICDGSLDKLVGAVESKEILRKVLKGEQAQIGDDMIERELLYLPDTITLAEGLNAFKTTAQPFAVVLNEYALVVGILTVKDLMNSFMGDLVASSGDEQIVRRDASSWLVDGSTPVVDLARVLGLDIDDFPDSGQYETVAGFLIYRLKRIPKRTDFIIFAGFKFEAMDIDNLRVDQLMVSRIKESESPPSNHISGPL</sequence>
<dbReference type="Pfam" id="PF01595">
    <property type="entry name" value="CNNM"/>
    <property type="match status" value="1"/>
</dbReference>
<dbReference type="PANTHER" id="PTHR22777">
    <property type="entry name" value="HEMOLYSIN-RELATED"/>
    <property type="match status" value="1"/>
</dbReference>
<keyword evidence="4" id="KW-0997">Cell inner membrane</keyword>
<evidence type="ECO:0000313" key="19">
    <source>
        <dbReference type="Proteomes" id="UP001147830"/>
    </source>
</evidence>
<evidence type="ECO:0000256" key="13">
    <source>
        <dbReference type="PROSITE-ProRule" id="PRU00703"/>
    </source>
</evidence>
<dbReference type="AlphaFoldDB" id="A0A9X2WIB2"/>
<keyword evidence="3" id="KW-1003">Cell membrane</keyword>
<organism evidence="18 19">
    <name type="scientific">Thalassolituus pacificus</name>
    <dbReference type="NCBI Taxonomy" id="2975440"/>
    <lineage>
        <taxon>Bacteria</taxon>
        <taxon>Pseudomonadati</taxon>
        <taxon>Pseudomonadota</taxon>
        <taxon>Gammaproteobacteria</taxon>
        <taxon>Oceanospirillales</taxon>
        <taxon>Oceanospirillaceae</taxon>
        <taxon>Thalassolituus</taxon>
    </lineage>
</organism>
<dbReference type="Proteomes" id="UP001147830">
    <property type="component" value="Unassembled WGS sequence"/>
</dbReference>
<evidence type="ECO:0000256" key="1">
    <source>
        <dbReference type="ARBA" id="ARBA00004429"/>
    </source>
</evidence>
<dbReference type="Gene3D" id="3.10.580.10">
    <property type="entry name" value="CBS-domain"/>
    <property type="match status" value="1"/>
</dbReference>
<dbReference type="GO" id="GO:0005886">
    <property type="term" value="C:plasma membrane"/>
    <property type="evidence" value="ECO:0007669"/>
    <property type="project" value="UniProtKB-SubCell"/>
</dbReference>
<feature type="domain" description="CBS" evidence="16">
    <location>
        <begin position="281"/>
        <end position="339"/>
    </location>
</feature>
<evidence type="ECO:0000256" key="3">
    <source>
        <dbReference type="ARBA" id="ARBA00022475"/>
    </source>
</evidence>
<reference evidence="18" key="1">
    <citation type="journal article" date="2022" name="Front. Microbiol.">
        <title>Genome-based taxonomic rearrangement of Oceanobacter-related bacteria including the description of Thalassolituus hydrocarbonoclasticus sp. nov. and Thalassolituus pacificus sp. nov. and emended description of the genus Thalassolituus.</title>
        <authorList>
            <person name="Dong C."/>
            <person name="Wei L."/>
            <person name="Wang J."/>
            <person name="Lai Q."/>
            <person name="Huang Z."/>
            <person name="Shao Z."/>
        </authorList>
    </citation>
    <scope>NUCLEOTIDE SEQUENCE</scope>
    <source>
        <strain evidence="18">59MF3M-4</strain>
    </source>
</reference>
<dbReference type="InterPro" id="IPR044751">
    <property type="entry name" value="Ion_transp-like_CBS"/>
</dbReference>
<keyword evidence="19" id="KW-1185">Reference proteome</keyword>
<dbReference type="Pfam" id="PF03471">
    <property type="entry name" value="CorC_HlyC"/>
    <property type="match status" value="1"/>
</dbReference>
<evidence type="ECO:0000256" key="12">
    <source>
        <dbReference type="ARBA" id="ARBA00039818"/>
    </source>
</evidence>
<dbReference type="PROSITE" id="PS51371">
    <property type="entry name" value="CBS"/>
    <property type="match status" value="2"/>
</dbReference>
<dbReference type="PROSITE" id="PS51846">
    <property type="entry name" value="CNNM"/>
    <property type="match status" value="1"/>
</dbReference>
<proteinExistence type="inferred from homology"/>
<name>A0A9X2WIB2_9GAMM</name>
<dbReference type="SUPFAM" id="SSF54631">
    <property type="entry name" value="CBS-domain pair"/>
    <property type="match status" value="1"/>
</dbReference>
<evidence type="ECO:0000256" key="9">
    <source>
        <dbReference type="ARBA" id="ARBA00023136"/>
    </source>
</evidence>
<keyword evidence="2" id="KW-0813">Transport</keyword>
<keyword evidence="9 14" id="KW-0472">Membrane</keyword>
<evidence type="ECO:0000256" key="14">
    <source>
        <dbReference type="PROSITE-ProRule" id="PRU01193"/>
    </source>
</evidence>
<dbReference type="InterPro" id="IPR005170">
    <property type="entry name" value="Transptr-assoc_dom"/>
</dbReference>
<dbReference type="CDD" id="cd04590">
    <property type="entry name" value="CBS_pair_CorC_HlyC_assoc"/>
    <property type="match status" value="1"/>
</dbReference>
<comment type="caution">
    <text evidence="18">The sequence shown here is derived from an EMBL/GenBank/DDBJ whole genome shotgun (WGS) entry which is preliminary data.</text>
</comment>
<accession>A0A9X2WIB2</accession>
<feature type="transmembrane region" description="Helical" evidence="15">
    <location>
        <begin position="140"/>
        <end position="162"/>
    </location>
</feature>
<evidence type="ECO:0000259" key="16">
    <source>
        <dbReference type="PROSITE" id="PS51371"/>
    </source>
</evidence>
<evidence type="ECO:0000256" key="2">
    <source>
        <dbReference type="ARBA" id="ARBA00022448"/>
    </source>
</evidence>
<evidence type="ECO:0000256" key="11">
    <source>
        <dbReference type="ARBA" id="ARBA00038280"/>
    </source>
</evidence>
<feature type="domain" description="CNNM transmembrane" evidence="17">
    <location>
        <begin position="1"/>
        <end position="197"/>
    </location>
</feature>
<dbReference type="Gene3D" id="3.30.465.10">
    <property type="match status" value="1"/>
</dbReference>
<keyword evidence="6" id="KW-0677">Repeat</keyword>